<name>A0A8H4W029_9HELO</name>
<sequence length="245" mass="28371">MVASNVTLPGGPVNLPNLPYELRRQIWEFTFEPREIHFNVKSARLAQAGRIFLYHLVVQEIEKPVAFSVCYESRDFAQIRYRRWRLRNKDGKVGTIFWYPTIDVVTLLHAPSPSVPGMAFSIFAAQFPYEVKEVQRLALPTSLYPVDQHFNVTHIWPLIDFTNLRELLITVDREHEQNVRNPPGTQRPLASQWSVPFNINGHIDFLRVHYENFGPEYHPLGPKPTVRVVGDQSRILSSDDLVLML</sequence>
<organism evidence="2 3">
    <name type="scientific">Cudoniella acicularis</name>
    <dbReference type="NCBI Taxonomy" id="354080"/>
    <lineage>
        <taxon>Eukaryota</taxon>
        <taxon>Fungi</taxon>
        <taxon>Dikarya</taxon>
        <taxon>Ascomycota</taxon>
        <taxon>Pezizomycotina</taxon>
        <taxon>Leotiomycetes</taxon>
        <taxon>Helotiales</taxon>
        <taxon>Tricladiaceae</taxon>
        <taxon>Cudoniella</taxon>
    </lineage>
</organism>
<dbReference type="Proteomes" id="UP000566819">
    <property type="component" value="Unassembled WGS sequence"/>
</dbReference>
<dbReference type="PANTHER" id="PTHR35910">
    <property type="entry name" value="2EXR DOMAIN-CONTAINING PROTEIN"/>
    <property type="match status" value="1"/>
</dbReference>
<dbReference type="OrthoDB" id="3473305at2759"/>
<dbReference type="InterPro" id="IPR045518">
    <property type="entry name" value="2EXR"/>
</dbReference>
<evidence type="ECO:0000313" key="3">
    <source>
        <dbReference type="Proteomes" id="UP000566819"/>
    </source>
</evidence>
<dbReference type="EMBL" id="JAAMPI010001215">
    <property type="protein sequence ID" value="KAF4626144.1"/>
    <property type="molecule type" value="Genomic_DNA"/>
</dbReference>
<evidence type="ECO:0000313" key="2">
    <source>
        <dbReference type="EMBL" id="KAF4626144.1"/>
    </source>
</evidence>
<feature type="domain" description="2EXR" evidence="1">
    <location>
        <begin position="16"/>
        <end position="104"/>
    </location>
</feature>
<dbReference type="PANTHER" id="PTHR35910:SF6">
    <property type="entry name" value="2EXR DOMAIN-CONTAINING PROTEIN"/>
    <property type="match status" value="1"/>
</dbReference>
<proteinExistence type="predicted"/>
<dbReference type="AlphaFoldDB" id="A0A8H4W029"/>
<reference evidence="2 3" key="1">
    <citation type="submission" date="2020-03" db="EMBL/GenBank/DDBJ databases">
        <title>Draft Genome Sequence of Cudoniella acicularis.</title>
        <authorList>
            <person name="Buettner E."/>
            <person name="Kellner H."/>
        </authorList>
    </citation>
    <scope>NUCLEOTIDE SEQUENCE [LARGE SCALE GENOMIC DNA]</scope>
    <source>
        <strain evidence="2 3">DSM 108380</strain>
    </source>
</reference>
<comment type="caution">
    <text evidence="2">The sequence shown here is derived from an EMBL/GenBank/DDBJ whole genome shotgun (WGS) entry which is preliminary data.</text>
</comment>
<accession>A0A8H4W029</accession>
<dbReference type="Pfam" id="PF20150">
    <property type="entry name" value="2EXR"/>
    <property type="match status" value="1"/>
</dbReference>
<evidence type="ECO:0000259" key="1">
    <source>
        <dbReference type="Pfam" id="PF20150"/>
    </source>
</evidence>
<protein>
    <recommendedName>
        <fullName evidence="1">2EXR domain-containing protein</fullName>
    </recommendedName>
</protein>
<gene>
    <name evidence="2" type="ORF">G7Y89_g12018</name>
</gene>
<keyword evidence="3" id="KW-1185">Reference proteome</keyword>